<evidence type="ECO:0000256" key="8">
    <source>
        <dbReference type="ARBA" id="ARBA00048336"/>
    </source>
</evidence>
<dbReference type="EC" id="3.1.3.16" evidence="2"/>
<keyword evidence="11" id="KW-1185">Reference proteome</keyword>
<keyword evidence="6" id="KW-0464">Manganese</keyword>
<dbReference type="Pfam" id="PF13672">
    <property type="entry name" value="PP2C_2"/>
    <property type="match status" value="1"/>
</dbReference>
<dbReference type="RefSeq" id="WP_061776951.1">
    <property type="nucleotide sequence ID" value="NZ_AYZH01000016.1"/>
</dbReference>
<dbReference type="PROSITE" id="PS51746">
    <property type="entry name" value="PPM_2"/>
    <property type="match status" value="1"/>
</dbReference>
<evidence type="ECO:0000256" key="6">
    <source>
        <dbReference type="ARBA" id="ARBA00023211"/>
    </source>
</evidence>
<dbReference type="EMBL" id="AYZH01000016">
    <property type="protein sequence ID" value="KRN01680.1"/>
    <property type="molecule type" value="Genomic_DNA"/>
</dbReference>
<comment type="catalytic activity">
    <reaction evidence="7">
        <text>O-phospho-L-seryl-[protein] + H2O = L-seryl-[protein] + phosphate</text>
        <dbReference type="Rhea" id="RHEA:20629"/>
        <dbReference type="Rhea" id="RHEA-COMP:9863"/>
        <dbReference type="Rhea" id="RHEA-COMP:11604"/>
        <dbReference type="ChEBI" id="CHEBI:15377"/>
        <dbReference type="ChEBI" id="CHEBI:29999"/>
        <dbReference type="ChEBI" id="CHEBI:43474"/>
        <dbReference type="ChEBI" id="CHEBI:83421"/>
        <dbReference type="EC" id="3.1.3.16"/>
    </reaction>
</comment>
<dbReference type="OrthoDB" id="9801841at2"/>
<dbReference type="InterPro" id="IPR015655">
    <property type="entry name" value="PP2C"/>
</dbReference>
<dbReference type="CDD" id="cd00143">
    <property type="entry name" value="PP2Cc"/>
    <property type="match status" value="1"/>
</dbReference>
<dbReference type="InterPro" id="IPR036457">
    <property type="entry name" value="PPM-type-like_dom_sf"/>
</dbReference>
<accession>A0A0R2DCA7</accession>
<feature type="domain" description="PPM-type phosphatase" evidence="9">
    <location>
        <begin position="2"/>
        <end position="241"/>
    </location>
</feature>
<dbReference type="STRING" id="1423803.FD13_GL000634"/>
<dbReference type="SMART" id="SM00331">
    <property type="entry name" value="PP2C_SIG"/>
    <property type="match status" value="1"/>
</dbReference>
<dbReference type="InterPro" id="IPR001932">
    <property type="entry name" value="PPM-type_phosphatase-like_dom"/>
</dbReference>
<sequence length="249" mass="27118">MEVAYQTSIGKQREDNEDYVDVFTNLAGQHLAIIADGIGGHQGGDVASAMAVSHLGHEFEQTKIASPETAGHWITAQITAENQSIIDKSNQFADLNGMGTTLVAAVYFTDEVVIASIGDSRAYLLRDEQLRQLTEDHSLVNELVKRGEISRQAARHHPQKNVIIRSLGISDDAQFDLNTYPLVPGDQLLLCTDGLTNMVDDDQIQAVLLSDQRAEDKCQQLIDLANAAGGLDNITVLLITNPPREVMGQ</sequence>
<dbReference type="NCBIfam" id="NF033484">
    <property type="entry name" value="Stp1_PP2C_phos"/>
    <property type="match status" value="1"/>
</dbReference>
<evidence type="ECO:0000256" key="5">
    <source>
        <dbReference type="ARBA" id="ARBA00022912"/>
    </source>
</evidence>
<evidence type="ECO:0000259" key="9">
    <source>
        <dbReference type="PROSITE" id="PS51746"/>
    </source>
</evidence>
<comment type="catalytic activity">
    <reaction evidence="8">
        <text>O-phospho-L-threonyl-[protein] + H2O = L-threonyl-[protein] + phosphate</text>
        <dbReference type="Rhea" id="RHEA:47004"/>
        <dbReference type="Rhea" id="RHEA-COMP:11060"/>
        <dbReference type="Rhea" id="RHEA-COMP:11605"/>
        <dbReference type="ChEBI" id="CHEBI:15377"/>
        <dbReference type="ChEBI" id="CHEBI:30013"/>
        <dbReference type="ChEBI" id="CHEBI:43474"/>
        <dbReference type="ChEBI" id="CHEBI:61977"/>
        <dbReference type="EC" id="3.1.3.16"/>
    </reaction>
</comment>
<dbReference type="GO" id="GO:0046872">
    <property type="term" value="F:metal ion binding"/>
    <property type="evidence" value="ECO:0007669"/>
    <property type="project" value="UniProtKB-KW"/>
</dbReference>
<keyword evidence="4" id="KW-0378">Hydrolase</keyword>
<keyword evidence="3" id="KW-0479">Metal-binding</keyword>
<evidence type="ECO:0000313" key="10">
    <source>
        <dbReference type="EMBL" id="KRN01680.1"/>
    </source>
</evidence>
<evidence type="ECO:0000313" key="11">
    <source>
        <dbReference type="Proteomes" id="UP000051589"/>
    </source>
</evidence>
<dbReference type="PANTHER" id="PTHR47992">
    <property type="entry name" value="PROTEIN PHOSPHATASE"/>
    <property type="match status" value="1"/>
</dbReference>
<reference evidence="10 11" key="1">
    <citation type="journal article" date="2015" name="Genome Announc.">
        <title>Expanding the biotechnology potential of lactobacilli through comparative genomics of 213 strains and associated genera.</title>
        <authorList>
            <person name="Sun Z."/>
            <person name="Harris H.M."/>
            <person name="McCann A."/>
            <person name="Guo C."/>
            <person name="Argimon S."/>
            <person name="Zhang W."/>
            <person name="Yang X."/>
            <person name="Jeffery I.B."/>
            <person name="Cooney J.C."/>
            <person name="Kagawa T.F."/>
            <person name="Liu W."/>
            <person name="Song Y."/>
            <person name="Salvetti E."/>
            <person name="Wrobel A."/>
            <person name="Rasinkangas P."/>
            <person name="Parkhill J."/>
            <person name="Rea M.C."/>
            <person name="O'Sullivan O."/>
            <person name="Ritari J."/>
            <person name="Douillard F.P."/>
            <person name="Paul Ross R."/>
            <person name="Yang R."/>
            <person name="Briner A.E."/>
            <person name="Felis G.E."/>
            <person name="de Vos W.M."/>
            <person name="Barrangou R."/>
            <person name="Klaenhammer T.R."/>
            <person name="Caufield P.W."/>
            <person name="Cui Y."/>
            <person name="Zhang H."/>
            <person name="O'Toole P.W."/>
        </authorList>
    </citation>
    <scope>NUCLEOTIDE SEQUENCE [LARGE SCALE GENOMIC DNA]</scope>
    <source>
        <strain evidence="10 11">DSM 21775</strain>
    </source>
</reference>
<dbReference type="GO" id="GO:0004722">
    <property type="term" value="F:protein serine/threonine phosphatase activity"/>
    <property type="evidence" value="ECO:0007669"/>
    <property type="project" value="UniProtKB-EC"/>
</dbReference>
<dbReference type="PATRIC" id="fig|1423803.3.peg.631"/>
<keyword evidence="5" id="KW-0904">Protein phosphatase</keyword>
<name>A0A0R2DCA7_9LACO</name>
<proteinExistence type="predicted"/>
<comment type="caution">
    <text evidence="10">The sequence shown here is derived from an EMBL/GenBank/DDBJ whole genome shotgun (WGS) entry which is preliminary data.</text>
</comment>
<dbReference type="AlphaFoldDB" id="A0A0R2DCA7"/>
<dbReference type="SUPFAM" id="SSF81606">
    <property type="entry name" value="PP2C-like"/>
    <property type="match status" value="1"/>
</dbReference>
<dbReference type="Proteomes" id="UP000051589">
    <property type="component" value="Unassembled WGS sequence"/>
</dbReference>
<evidence type="ECO:0000256" key="2">
    <source>
        <dbReference type="ARBA" id="ARBA00013081"/>
    </source>
</evidence>
<dbReference type="Gene3D" id="3.60.40.10">
    <property type="entry name" value="PPM-type phosphatase domain"/>
    <property type="match status" value="1"/>
</dbReference>
<dbReference type="SMART" id="SM00332">
    <property type="entry name" value="PP2Cc"/>
    <property type="match status" value="1"/>
</dbReference>
<gene>
    <name evidence="10" type="ORF">FD13_GL000634</name>
</gene>
<evidence type="ECO:0000256" key="4">
    <source>
        <dbReference type="ARBA" id="ARBA00022801"/>
    </source>
</evidence>
<evidence type="ECO:0000256" key="7">
    <source>
        <dbReference type="ARBA" id="ARBA00047761"/>
    </source>
</evidence>
<organism evidence="10 11">
    <name type="scientific">Levilactobacillus senmaizukei DSM 21775 = NBRC 103853</name>
    <dbReference type="NCBI Taxonomy" id="1423803"/>
    <lineage>
        <taxon>Bacteria</taxon>
        <taxon>Bacillati</taxon>
        <taxon>Bacillota</taxon>
        <taxon>Bacilli</taxon>
        <taxon>Lactobacillales</taxon>
        <taxon>Lactobacillaceae</taxon>
        <taxon>Levilactobacillus</taxon>
    </lineage>
</organism>
<evidence type="ECO:0000256" key="3">
    <source>
        <dbReference type="ARBA" id="ARBA00022723"/>
    </source>
</evidence>
<dbReference type="FunFam" id="3.60.40.10:FF:000002">
    <property type="entry name" value="Serine/threonine phosphatase stp"/>
    <property type="match status" value="1"/>
</dbReference>
<comment type="cofactor">
    <cofactor evidence="1">
        <name>Mn(2+)</name>
        <dbReference type="ChEBI" id="CHEBI:29035"/>
    </cofactor>
</comment>
<evidence type="ECO:0000256" key="1">
    <source>
        <dbReference type="ARBA" id="ARBA00001936"/>
    </source>
</evidence>
<protein>
    <recommendedName>
        <fullName evidence="2">protein-serine/threonine phosphatase</fullName>
        <ecNumber evidence="2">3.1.3.16</ecNumber>
    </recommendedName>
</protein>